<evidence type="ECO:0000256" key="1">
    <source>
        <dbReference type="SAM" id="Phobius"/>
    </source>
</evidence>
<evidence type="ECO:0000313" key="4">
    <source>
        <dbReference type="Proteomes" id="UP000007881"/>
    </source>
</evidence>
<dbReference type="SUPFAM" id="SSF53474">
    <property type="entry name" value="alpha/beta-Hydrolases"/>
    <property type="match status" value="1"/>
</dbReference>
<feature type="transmembrane region" description="Helical" evidence="1">
    <location>
        <begin position="21"/>
        <end position="43"/>
    </location>
</feature>
<reference evidence="3 4" key="1">
    <citation type="submission" date="2012-02" db="EMBL/GenBank/DDBJ databases">
        <title>Complete genome sequence of Phycisphaera mikurensis NBRC 102666.</title>
        <authorList>
            <person name="Ankai A."/>
            <person name="Hosoyama A."/>
            <person name="Terui Y."/>
            <person name="Sekine M."/>
            <person name="Fukai R."/>
            <person name="Kato Y."/>
            <person name="Nakamura S."/>
            <person name="Yamada-Narita S."/>
            <person name="Kawakoshi A."/>
            <person name="Fukunaga Y."/>
            <person name="Yamazaki S."/>
            <person name="Fujita N."/>
        </authorList>
    </citation>
    <scope>NUCLEOTIDE SEQUENCE [LARGE SCALE GENOMIC DNA]</scope>
    <source>
        <strain evidence="4">NBRC 102666 / KCTC 22515 / FYK2301M01</strain>
    </source>
</reference>
<keyword evidence="1" id="KW-0812">Transmembrane</keyword>
<dbReference type="InterPro" id="IPR029058">
    <property type="entry name" value="AB_hydrolase_fold"/>
</dbReference>
<dbReference type="InterPro" id="IPR022742">
    <property type="entry name" value="Hydrolase_4"/>
</dbReference>
<dbReference type="OrthoDB" id="9777090at2"/>
<gene>
    <name evidence="3" type="ordered locus">PSMK_30560</name>
</gene>
<feature type="domain" description="Serine aminopeptidase S33" evidence="2">
    <location>
        <begin position="94"/>
        <end position="201"/>
    </location>
</feature>
<keyword evidence="1" id="KW-1133">Transmembrane helix</keyword>
<dbReference type="RefSeq" id="WP_014438420.1">
    <property type="nucleotide sequence ID" value="NC_017080.1"/>
</dbReference>
<evidence type="ECO:0000259" key="2">
    <source>
        <dbReference type="Pfam" id="PF12146"/>
    </source>
</evidence>
<accession>I0IIX7</accession>
<sequence>MQAASDPDPQSRPRRRGFARSLRRLGPLVGVLFLLSGGLIMLLERSLLYPAQHMKPRAELDLPPGAERWWAEHGEGRTAAHFYPGEGVSEAAPGPVVLFAHGNAEFIEDYEEAFPMYRALGVSVLLVEYRGCGHSTGRATKRGITADHLAFFDRLAADPRVDPAGIVLHGRSMGGGIVATVAAQRPAAAALILESTYTSISRIAWSLWVPGFLIRDDWDVTAALALYEGPVLIVHSEIDEVLPYAMGEANAAARPDATFHTYRLSHLNPMPSQFFRDAEAFFRANGVLPAESPTT</sequence>
<dbReference type="Pfam" id="PF12146">
    <property type="entry name" value="Hydrolase_4"/>
    <property type="match status" value="1"/>
</dbReference>
<dbReference type="PANTHER" id="PTHR12277">
    <property type="entry name" value="ALPHA/BETA HYDROLASE DOMAIN-CONTAINING PROTEIN"/>
    <property type="match status" value="1"/>
</dbReference>
<dbReference type="eggNOG" id="COG1073">
    <property type="taxonomic scope" value="Bacteria"/>
</dbReference>
<dbReference type="EMBL" id="AP012338">
    <property type="protein sequence ID" value="BAM05215.1"/>
    <property type="molecule type" value="Genomic_DNA"/>
</dbReference>
<protein>
    <recommendedName>
        <fullName evidence="2">Serine aminopeptidase S33 domain-containing protein</fullName>
    </recommendedName>
</protein>
<dbReference type="STRING" id="1142394.PSMK_30560"/>
<evidence type="ECO:0000313" key="3">
    <source>
        <dbReference type="EMBL" id="BAM05215.1"/>
    </source>
</evidence>
<keyword evidence="4" id="KW-1185">Reference proteome</keyword>
<dbReference type="Proteomes" id="UP000007881">
    <property type="component" value="Chromosome"/>
</dbReference>
<organism evidence="3 4">
    <name type="scientific">Phycisphaera mikurensis (strain NBRC 102666 / KCTC 22515 / FYK2301M01)</name>
    <dbReference type="NCBI Taxonomy" id="1142394"/>
    <lineage>
        <taxon>Bacteria</taxon>
        <taxon>Pseudomonadati</taxon>
        <taxon>Planctomycetota</taxon>
        <taxon>Phycisphaerae</taxon>
        <taxon>Phycisphaerales</taxon>
        <taxon>Phycisphaeraceae</taxon>
        <taxon>Phycisphaera</taxon>
    </lineage>
</organism>
<dbReference type="Gene3D" id="3.40.50.1820">
    <property type="entry name" value="alpha/beta hydrolase"/>
    <property type="match status" value="1"/>
</dbReference>
<dbReference type="HOGENOM" id="CLU_029375_2_1_0"/>
<proteinExistence type="predicted"/>
<dbReference type="KEGG" id="phm:PSMK_30560"/>
<name>I0IIX7_PHYMF</name>
<dbReference type="AlphaFoldDB" id="I0IIX7"/>
<keyword evidence="1" id="KW-0472">Membrane</keyword>